<keyword evidence="6 13" id="KW-1133">Transmembrane helix</keyword>
<protein>
    <recommendedName>
        <fullName evidence="12">Taste receptor type 2</fullName>
    </recommendedName>
</protein>
<keyword evidence="5 12" id="KW-0812">Transmembrane</keyword>
<evidence type="ECO:0000256" key="6">
    <source>
        <dbReference type="ARBA" id="ARBA00022989"/>
    </source>
</evidence>
<evidence type="ECO:0000256" key="9">
    <source>
        <dbReference type="ARBA" id="ARBA00023170"/>
    </source>
</evidence>
<feature type="transmembrane region" description="Helical" evidence="13">
    <location>
        <begin position="48"/>
        <end position="71"/>
    </location>
</feature>
<keyword evidence="8 12" id="KW-0472">Membrane</keyword>
<sequence length="317" mass="34762">MSTLLSPSGRLISLTLSGLLTGTGVGGNLFIIICNIRKRTDNQKAQLGNALVTWITVCCLAMDVSSFLLHFCVFRLHFCPFTSNEIKIVTFVVFITSNWEFWLIASLCIFYCLTVVTFKSKLLIMAKQNISALIWCGVFLGFTISLVEAFMVTRMTAKSGNDTSTIPMASNFSCPTVSIPQIEKIFLNVTFSIQFFVTTSLMISACGVLSFCLQGHVRHLEQSSFGLTASSQENLTRITKMISALALEFIVSTTSVTIPNIFSQYTEISVMFLTLVCNILGLIIPTTLILGILSLKQKAAGILKCGRTKTQNSPSMS</sequence>
<evidence type="ECO:0000256" key="4">
    <source>
        <dbReference type="ARBA" id="ARBA00022606"/>
    </source>
</evidence>
<evidence type="ECO:0000256" key="7">
    <source>
        <dbReference type="ARBA" id="ARBA00023040"/>
    </source>
</evidence>
<keyword evidence="9 12" id="KW-0675">Receptor</keyword>
<dbReference type="AlphaFoldDB" id="A0A8X7X8K1"/>
<evidence type="ECO:0000256" key="13">
    <source>
        <dbReference type="SAM" id="Phobius"/>
    </source>
</evidence>
<comment type="similarity">
    <text evidence="2 11">Belongs to the G-protein coupled receptor T2R family.</text>
</comment>
<dbReference type="Gene3D" id="1.20.1070.10">
    <property type="entry name" value="Rhodopsin 7-helix transmembrane proteins"/>
    <property type="match status" value="1"/>
</dbReference>
<comment type="subcellular location">
    <subcellularLocation>
        <location evidence="1 12">Membrane</location>
        <topology evidence="1 12">Multi-pass membrane protein</topology>
    </subcellularLocation>
</comment>
<dbReference type="Pfam" id="PF05296">
    <property type="entry name" value="TAS2R"/>
    <property type="match status" value="1"/>
</dbReference>
<reference evidence="14 15" key="1">
    <citation type="journal article" date="2021" name="Cell">
        <title>Tracing the genetic footprints of vertebrate landing in non-teleost ray-finned fishes.</title>
        <authorList>
            <person name="Bi X."/>
            <person name="Wang K."/>
            <person name="Yang L."/>
            <person name="Pan H."/>
            <person name="Jiang H."/>
            <person name="Wei Q."/>
            <person name="Fang M."/>
            <person name="Yu H."/>
            <person name="Zhu C."/>
            <person name="Cai Y."/>
            <person name="He Y."/>
            <person name="Gan X."/>
            <person name="Zeng H."/>
            <person name="Yu D."/>
            <person name="Zhu Y."/>
            <person name="Jiang H."/>
            <person name="Qiu Q."/>
            <person name="Yang H."/>
            <person name="Zhang Y.E."/>
            <person name="Wang W."/>
            <person name="Zhu M."/>
            <person name="He S."/>
            <person name="Zhang G."/>
        </authorList>
    </citation>
    <scope>NUCLEOTIDE SEQUENCE [LARGE SCALE GENOMIC DNA]</scope>
    <source>
        <strain evidence="14">Bchr_013</strain>
    </source>
</reference>
<feature type="transmembrane region" description="Helical" evidence="13">
    <location>
        <begin position="130"/>
        <end position="152"/>
    </location>
</feature>
<feature type="transmembrane region" description="Helical" evidence="13">
    <location>
        <begin position="268"/>
        <end position="293"/>
    </location>
</feature>
<feature type="non-terminal residue" evidence="14">
    <location>
        <position position="317"/>
    </location>
</feature>
<feature type="transmembrane region" description="Helical" evidence="13">
    <location>
        <begin position="193"/>
        <end position="213"/>
    </location>
</feature>
<proteinExistence type="inferred from homology"/>
<dbReference type="Proteomes" id="UP000886611">
    <property type="component" value="Unassembled WGS sequence"/>
</dbReference>
<keyword evidence="15" id="KW-1185">Reference proteome</keyword>
<evidence type="ECO:0000313" key="14">
    <source>
        <dbReference type="EMBL" id="KAG2463642.1"/>
    </source>
</evidence>
<evidence type="ECO:0000256" key="12">
    <source>
        <dbReference type="RuleBase" id="RU004424"/>
    </source>
</evidence>
<keyword evidence="4 12" id="KW-0716">Sensory transduction</keyword>
<feature type="transmembrane region" description="Helical" evidence="13">
    <location>
        <begin position="12"/>
        <end position="36"/>
    </location>
</feature>
<feature type="transmembrane region" description="Helical" evidence="13">
    <location>
        <begin position="241"/>
        <end position="262"/>
    </location>
</feature>
<dbReference type="EMBL" id="JAATIS010003638">
    <property type="protein sequence ID" value="KAG2463642.1"/>
    <property type="molecule type" value="Genomic_DNA"/>
</dbReference>
<evidence type="ECO:0000256" key="1">
    <source>
        <dbReference type="ARBA" id="ARBA00004141"/>
    </source>
</evidence>
<feature type="non-terminal residue" evidence="14">
    <location>
        <position position="1"/>
    </location>
</feature>
<dbReference type="SUPFAM" id="SSF81321">
    <property type="entry name" value="Family A G protein-coupled receptor-like"/>
    <property type="match status" value="1"/>
</dbReference>
<dbReference type="GO" id="GO:0033038">
    <property type="term" value="F:bitter taste receptor activity"/>
    <property type="evidence" value="ECO:0007669"/>
    <property type="project" value="InterPro"/>
</dbReference>
<dbReference type="PANTHER" id="PTHR11394">
    <property type="entry name" value="TASTE RECEPTOR TYPE 2"/>
    <property type="match status" value="1"/>
</dbReference>
<keyword evidence="10 12" id="KW-0807">Transducer</keyword>
<dbReference type="InterPro" id="IPR007960">
    <property type="entry name" value="TAS2R"/>
</dbReference>
<organism evidence="14 15">
    <name type="scientific">Polypterus senegalus</name>
    <name type="common">Senegal bichir</name>
    <dbReference type="NCBI Taxonomy" id="55291"/>
    <lineage>
        <taxon>Eukaryota</taxon>
        <taxon>Metazoa</taxon>
        <taxon>Chordata</taxon>
        <taxon>Craniata</taxon>
        <taxon>Vertebrata</taxon>
        <taxon>Euteleostomi</taxon>
        <taxon>Actinopterygii</taxon>
        <taxon>Polypteriformes</taxon>
        <taxon>Polypteridae</taxon>
        <taxon>Polypterus</taxon>
    </lineage>
</organism>
<evidence type="ECO:0000313" key="15">
    <source>
        <dbReference type="Proteomes" id="UP000886611"/>
    </source>
</evidence>
<comment type="caution">
    <text evidence="14">The sequence shown here is derived from an EMBL/GenBank/DDBJ whole genome shotgun (WGS) entry which is preliminary data.</text>
</comment>
<accession>A0A8X7X8K1</accession>
<evidence type="ECO:0000256" key="8">
    <source>
        <dbReference type="ARBA" id="ARBA00023136"/>
    </source>
</evidence>
<dbReference type="GO" id="GO:0016020">
    <property type="term" value="C:membrane"/>
    <property type="evidence" value="ECO:0007669"/>
    <property type="project" value="UniProtKB-SubCell"/>
</dbReference>
<evidence type="ECO:0000256" key="10">
    <source>
        <dbReference type="ARBA" id="ARBA00023224"/>
    </source>
</evidence>
<evidence type="ECO:0000256" key="11">
    <source>
        <dbReference type="RuleBase" id="RU004423"/>
    </source>
</evidence>
<gene>
    <name evidence="14" type="primary">Tas2r124</name>
    <name evidence="14" type="ORF">GTO96_0003663</name>
</gene>
<evidence type="ECO:0000256" key="3">
    <source>
        <dbReference type="ARBA" id="ARBA00022480"/>
    </source>
</evidence>
<dbReference type="GO" id="GO:0004930">
    <property type="term" value="F:G protein-coupled receptor activity"/>
    <property type="evidence" value="ECO:0007669"/>
    <property type="project" value="UniProtKB-KW"/>
</dbReference>
<name>A0A8X7X8K1_POLSE</name>
<keyword evidence="7 12" id="KW-0297">G-protein coupled receptor</keyword>
<evidence type="ECO:0000256" key="5">
    <source>
        <dbReference type="ARBA" id="ARBA00022692"/>
    </source>
</evidence>
<dbReference type="PANTHER" id="PTHR11394:SF47">
    <property type="entry name" value="TASTE RECEPTOR TYPE 2 MEMBER 40"/>
    <property type="match status" value="1"/>
</dbReference>
<keyword evidence="3 12" id="KW-0919">Taste</keyword>
<evidence type="ECO:0000256" key="2">
    <source>
        <dbReference type="ARBA" id="ARBA00007376"/>
    </source>
</evidence>